<evidence type="ECO:0000259" key="3">
    <source>
        <dbReference type="Pfam" id="PF14392"/>
    </source>
</evidence>
<dbReference type="EMBL" id="CACSLK010026072">
    <property type="protein sequence ID" value="CAA0825188.1"/>
    <property type="molecule type" value="Genomic_DNA"/>
</dbReference>
<reference evidence="4" key="1">
    <citation type="submission" date="2019-12" db="EMBL/GenBank/DDBJ databases">
        <authorList>
            <person name="Scholes J."/>
        </authorList>
    </citation>
    <scope>NUCLEOTIDE SEQUENCE</scope>
</reference>
<dbReference type="Pfam" id="PF14392">
    <property type="entry name" value="zf-CCHC_4"/>
    <property type="match status" value="1"/>
</dbReference>
<feature type="domain" description="DUF4283" evidence="2">
    <location>
        <begin position="34"/>
        <end position="113"/>
    </location>
</feature>
<feature type="domain" description="Zinc knuckle CX2CX4HX4C" evidence="3">
    <location>
        <begin position="176"/>
        <end position="220"/>
    </location>
</feature>
<dbReference type="Pfam" id="PF14111">
    <property type="entry name" value="DUF4283"/>
    <property type="match status" value="1"/>
</dbReference>
<protein>
    <recommendedName>
        <fullName evidence="6">CCHC-type domain-containing protein</fullName>
    </recommendedName>
</protein>
<comment type="caution">
    <text evidence="4">The sequence shown here is derived from an EMBL/GenBank/DDBJ whole genome shotgun (WGS) entry which is preliminary data.</text>
</comment>
<evidence type="ECO:0000313" key="4">
    <source>
        <dbReference type="EMBL" id="CAA0825188.1"/>
    </source>
</evidence>
<evidence type="ECO:0000259" key="2">
    <source>
        <dbReference type="Pfam" id="PF14111"/>
    </source>
</evidence>
<feature type="region of interest" description="Disordered" evidence="1">
    <location>
        <begin position="257"/>
        <end position="296"/>
    </location>
</feature>
<dbReference type="InterPro" id="IPR040256">
    <property type="entry name" value="At4g02000-like"/>
</dbReference>
<proteinExistence type="predicted"/>
<gene>
    <name evidence="4" type="ORF">SHERM_21972</name>
</gene>
<organism evidence="4 5">
    <name type="scientific">Striga hermonthica</name>
    <name type="common">Purple witchweed</name>
    <name type="synonym">Buchnera hermonthica</name>
    <dbReference type="NCBI Taxonomy" id="68872"/>
    <lineage>
        <taxon>Eukaryota</taxon>
        <taxon>Viridiplantae</taxon>
        <taxon>Streptophyta</taxon>
        <taxon>Embryophyta</taxon>
        <taxon>Tracheophyta</taxon>
        <taxon>Spermatophyta</taxon>
        <taxon>Magnoliopsida</taxon>
        <taxon>eudicotyledons</taxon>
        <taxon>Gunneridae</taxon>
        <taxon>Pentapetalae</taxon>
        <taxon>asterids</taxon>
        <taxon>lamiids</taxon>
        <taxon>Lamiales</taxon>
        <taxon>Orobanchaceae</taxon>
        <taxon>Buchnereae</taxon>
        <taxon>Striga</taxon>
    </lineage>
</organism>
<dbReference type="AlphaFoldDB" id="A0A9N7N8T1"/>
<keyword evidence="5" id="KW-1185">Reference proteome</keyword>
<dbReference type="OrthoDB" id="1938170at2759"/>
<evidence type="ECO:0000256" key="1">
    <source>
        <dbReference type="SAM" id="MobiDB-lite"/>
    </source>
</evidence>
<dbReference type="Proteomes" id="UP001153555">
    <property type="component" value="Unassembled WGS sequence"/>
</dbReference>
<dbReference type="PANTHER" id="PTHR31286">
    <property type="entry name" value="GLYCINE-RICH CELL WALL STRUCTURAL PROTEIN 1.8-LIKE"/>
    <property type="match status" value="1"/>
</dbReference>
<evidence type="ECO:0008006" key="6">
    <source>
        <dbReference type="Google" id="ProtNLM"/>
    </source>
</evidence>
<dbReference type="InterPro" id="IPR025836">
    <property type="entry name" value="Zn_knuckle_CX2CX4HX4C"/>
</dbReference>
<sequence>MDSDIIGKLKNFDLSSKEGIGVTLSNNDISLGIKECSRSLIGKIHGDNRINFNGLKETLIHIWRTQQPFTVRLVGYNLFQFVFQSEEDKKKVLLGKTWSFDGQYIILKEWTATNINWQDEAKVDLWVQIHGLPLHWISVDTGIKIGKLFDKVKDVYVPDSGSITGRWIKILAQINLNEPLLCGTKIKLGDELIWVDFRYENLQSFCYYCGIVAHGERDCTRKKEDLKRNALNTGQFGEWLKASFTFSSANRARYQSDRTSYKSGSSGKPSEEEESNKTPTPHMAIPNSIKATSNPQTSNAIPCLNKTTQAEIQPMVVEPIALSPQPAINDIPLVDVQILPAPTQFKPLPTRLLTPLMPAEGKKVNQNRTEIPRCQCASRLIESGRSSLMVSSVLARGFQRTTGLNLKGL</sequence>
<evidence type="ECO:0000313" key="5">
    <source>
        <dbReference type="Proteomes" id="UP001153555"/>
    </source>
</evidence>
<dbReference type="InterPro" id="IPR025558">
    <property type="entry name" value="DUF4283"/>
</dbReference>
<dbReference type="PANTHER" id="PTHR31286:SF178">
    <property type="entry name" value="DUF4283 DOMAIN-CONTAINING PROTEIN"/>
    <property type="match status" value="1"/>
</dbReference>
<accession>A0A9N7N8T1</accession>
<name>A0A9N7N8T1_STRHE</name>